<evidence type="ECO:0000313" key="3">
    <source>
        <dbReference type="RefSeq" id="XP_017779199.1"/>
    </source>
</evidence>
<keyword evidence="2" id="KW-1185">Reference proteome</keyword>
<dbReference type="Proteomes" id="UP000695000">
    <property type="component" value="Unplaced"/>
</dbReference>
<feature type="signal peptide" evidence="1">
    <location>
        <begin position="1"/>
        <end position="22"/>
    </location>
</feature>
<evidence type="ECO:0000256" key="1">
    <source>
        <dbReference type="SAM" id="SignalP"/>
    </source>
</evidence>
<sequence>MFLKVLLVSIVAMAWLVPRTETAPAVTQFLPPIPGYIPVYIRPGNTPLEDINVDLAEAFKNYGEKHSSSPSQNALTTILETHIQKIKPKRA</sequence>
<organism evidence="2 3">
    <name type="scientific">Nicrophorus vespilloides</name>
    <name type="common">Boreal carrion beetle</name>
    <dbReference type="NCBI Taxonomy" id="110193"/>
    <lineage>
        <taxon>Eukaryota</taxon>
        <taxon>Metazoa</taxon>
        <taxon>Ecdysozoa</taxon>
        <taxon>Arthropoda</taxon>
        <taxon>Hexapoda</taxon>
        <taxon>Insecta</taxon>
        <taxon>Pterygota</taxon>
        <taxon>Neoptera</taxon>
        <taxon>Endopterygota</taxon>
        <taxon>Coleoptera</taxon>
        <taxon>Polyphaga</taxon>
        <taxon>Staphyliniformia</taxon>
        <taxon>Silphidae</taxon>
        <taxon>Nicrophorinae</taxon>
        <taxon>Nicrophorus</taxon>
    </lineage>
</organism>
<accession>A0ABM1MX99</accession>
<gene>
    <name evidence="3" type="primary">LOC108564609</name>
</gene>
<evidence type="ECO:0000313" key="2">
    <source>
        <dbReference type="Proteomes" id="UP000695000"/>
    </source>
</evidence>
<protein>
    <submittedName>
        <fullName evidence="3">Uncharacterized protein LOC108564609</fullName>
    </submittedName>
</protein>
<feature type="chain" id="PRO_5045392062" evidence="1">
    <location>
        <begin position="23"/>
        <end position="91"/>
    </location>
</feature>
<dbReference type="GeneID" id="108564609"/>
<dbReference type="RefSeq" id="XP_017779199.1">
    <property type="nucleotide sequence ID" value="XM_017923710.1"/>
</dbReference>
<reference evidence="3" key="1">
    <citation type="submission" date="2025-08" db="UniProtKB">
        <authorList>
            <consortium name="RefSeq"/>
        </authorList>
    </citation>
    <scope>IDENTIFICATION</scope>
    <source>
        <tissue evidence="3">Whole Larva</tissue>
    </source>
</reference>
<proteinExistence type="predicted"/>
<keyword evidence="1" id="KW-0732">Signal</keyword>
<name>A0ABM1MX99_NICVS</name>